<gene>
    <name evidence="2" type="primary">algA</name>
    <name evidence="2" type="ORF">NFRAN_0422</name>
</gene>
<dbReference type="EMBL" id="LR216287">
    <property type="protein sequence ID" value="VFJ12743.1"/>
    <property type="molecule type" value="Genomic_DNA"/>
</dbReference>
<dbReference type="GO" id="GO:0004475">
    <property type="term" value="F:mannose-1-phosphate guanylyltransferase (GTP) activity"/>
    <property type="evidence" value="ECO:0007669"/>
    <property type="project" value="TreeGrafter"/>
</dbReference>
<feature type="domain" description="Mannose-6-phosphate isomerase type II C-terminal" evidence="1">
    <location>
        <begin position="7"/>
        <end position="109"/>
    </location>
</feature>
<reference evidence="2 3" key="1">
    <citation type="submission" date="2019-02" db="EMBL/GenBank/DDBJ databases">
        <authorList>
            <person name="Lehtovirta-Morley E L."/>
        </authorList>
    </citation>
    <scope>NUCLEOTIDE SEQUENCE [LARGE SCALE GENOMIC DNA]</scope>
    <source>
        <strain evidence="2">NFRAN1</strain>
    </source>
</reference>
<evidence type="ECO:0000313" key="2">
    <source>
        <dbReference type="EMBL" id="VFJ12743.1"/>
    </source>
</evidence>
<dbReference type="GO" id="GO:0005976">
    <property type="term" value="P:polysaccharide metabolic process"/>
    <property type="evidence" value="ECO:0007669"/>
    <property type="project" value="InterPro"/>
</dbReference>
<dbReference type="RefSeq" id="WP_232037911.1">
    <property type="nucleotide sequence ID" value="NZ_LR216287.1"/>
</dbReference>
<dbReference type="Gene3D" id="2.60.120.10">
    <property type="entry name" value="Jelly Rolls"/>
    <property type="match status" value="1"/>
</dbReference>
<dbReference type="Proteomes" id="UP000294299">
    <property type="component" value="Chromosome NFRAN"/>
</dbReference>
<dbReference type="PANTHER" id="PTHR46390:SF1">
    <property type="entry name" value="MANNOSE-1-PHOSPHATE GUANYLYLTRANSFERASE"/>
    <property type="match status" value="1"/>
</dbReference>
<dbReference type="KEGG" id="nfn:NFRAN_0422"/>
<dbReference type="InterPro" id="IPR014710">
    <property type="entry name" value="RmlC-like_jellyroll"/>
</dbReference>
<dbReference type="GeneID" id="39419960"/>
<evidence type="ECO:0000259" key="1">
    <source>
        <dbReference type="Pfam" id="PF01050"/>
    </source>
</evidence>
<keyword evidence="3" id="KW-1185">Reference proteome</keyword>
<organism evidence="2 3">
    <name type="scientific">Candidatus Nitrosocosmicus franklandianus</name>
    <dbReference type="NCBI Taxonomy" id="1798806"/>
    <lineage>
        <taxon>Archaea</taxon>
        <taxon>Nitrososphaerota</taxon>
        <taxon>Nitrososphaeria</taxon>
        <taxon>Nitrososphaerales</taxon>
        <taxon>Nitrososphaeraceae</taxon>
        <taxon>Candidatus Nitrosocosmicus</taxon>
    </lineage>
</organism>
<dbReference type="PANTHER" id="PTHR46390">
    <property type="entry name" value="MANNOSE-1-PHOSPHATE GUANYLYLTRANSFERASE"/>
    <property type="match status" value="1"/>
</dbReference>
<accession>A0A484I6K3</accession>
<dbReference type="InterPro" id="IPR001538">
    <property type="entry name" value="Man6P_isomerase-2_C"/>
</dbReference>
<dbReference type="InterPro" id="IPR051161">
    <property type="entry name" value="Mannose-6P_isomerase_type2"/>
</dbReference>
<dbReference type="GO" id="GO:0009298">
    <property type="term" value="P:GDP-mannose biosynthetic process"/>
    <property type="evidence" value="ECO:0007669"/>
    <property type="project" value="TreeGrafter"/>
</dbReference>
<proteinExistence type="predicted"/>
<evidence type="ECO:0000313" key="3">
    <source>
        <dbReference type="Proteomes" id="UP000294299"/>
    </source>
</evidence>
<dbReference type="CDD" id="cd02213">
    <property type="entry name" value="cupin_PMI_typeII_C"/>
    <property type="match status" value="1"/>
</dbReference>
<dbReference type="SUPFAM" id="SSF51182">
    <property type="entry name" value="RmlC-like cupins"/>
    <property type="match status" value="1"/>
</dbReference>
<sequence length="116" mass="13943">MIHVYEEVRPWGRFEKFVENQKCTVKLLHLNPNSQTSLQYHHKREEWWKLIKGSISVELNQEKRILNENDTIYIPKGSRHRVVNLDFPSTILEISFGEFDESDIVRIEDIYNRNSK</sequence>
<name>A0A484I6K3_9ARCH</name>
<dbReference type="AlphaFoldDB" id="A0A484I6K3"/>
<protein>
    <submittedName>
        <fullName evidence="2">Alginate biosynthesis protein AlgA</fullName>
    </submittedName>
</protein>
<dbReference type="Pfam" id="PF01050">
    <property type="entry name" value="MannoseP_isomer"/>
    <property type="match status" value="1"/>
</dbReference>
<dbReference type="InterPro" id="IPR011051">
    <property type="entry name" value="RmlC_Cupin_sf"/>
</dbReference>